<evidence type="ECO:0000313" key="2">
    <source>
        <dbReference type="Proteomes" id="UP001597116"/>
    </source>
</evidence>
<evidence type="ECO:0000313" key="1">
    <source>
        <dbReference type="EMBL" id="MFD1144728.1"/>
    </source>
</evidence>
<name>A0ABW3QAI7_9BACT</name>
<protein>
    <submittedName>
        <fullName evidence="1">Uncharacterized protein</fullName>
    </submittedName>
</protein>
<dbReference type="RefSeq" id="WP_265993796.1">
    <property type="nucleotide sequence ID" value="NZ_CP110973.1"/>
</dbReference>
<proteinExistence type="predicted"/>
<gene>
    <name evidence="1" type="ORF">ACFQ4C_26605</name>
</gene>
<accession>A0ABW3QAI7</accession>
<sequence>METFSKNQPMLLVAGSAVKTYTRNVKGQLVKNRNGKDSSKDGTVGEYWPKNQLFNCGYEVTKFMGLIQLECLKKNWTII</sequence>
<comment type="caution">
    <text evidence="1">The sequence shown here is derived from an EMBL/GenBank/DDBJ whole genome shotgun (WGS) entry which is preliminary data.</text>
</comment>
<organism evidence="1 2">
    <name type="scientific">Larkinella insperata</name>
    <dbReference type="NCBI Taxonomy" id="332158"/>
    <lineage>
        <taxon>Bacteria</taxon>
        <taxon>Pseudomonadati</taxon>
        <taxon>Bacteroidota</taxon>
        <taxon>Cytophagia</taxon>
        <taxon>Cytophagales</taxon>
        <taxon>Spirosomataceae</taxon>
        <taxon>Larkinella</taxon>
    </lineage>
</organism>
<dbReference type="Proteomes" id="UP001597116">
    <property type="component" value="Unassembled WGS sequence"/>
</dbReference>
<reference evidence="2" key="1">
    <citation type="journal article" date="2019" name="Int. J. Syst. Evol. Microbiol.">
        <title>The Global Catalogue of Microorganisms (GCM) 10K type strain sequencing project: providing services to taxonomists for standard genome sequencing and annotation.</title>
        <authorList>
            <consortium name="The Broad Institute Genomics Platform"/>
            <consortium name="The Broad Institute Genome Sequencing Center for Infectious Disease"/>
            <person name="Wu L."/>
            <person name="Ma J."/>
        </authorList>
    </citation>
    <scope>NUCLEOTIDE SEQUENCE [LARGE SCALE GENOMIC DNA]</scope>
    <source>
        <strain evidence="2">CCUG 55608</strain>
    </source>
</reference>
<dbReference type="EMBL" id="JBHTLP010000023">
    <property type="protein sequence ID" value="MFD1144728.1"/>
    <property type="molecule type" value="Genomic_DNA"/>
</dbReference>
<keyword evidence="2" id="KW-1185">Reference proteome</keyword>